<accession>A0A0F9U142</accession>
<comment type="caution">
    <text evidence="1">The sequence shown here is derived from an EMBL/GenBank/DDBJ whole genome shotgun (WGS) entry which is preliminary data.</text>
</comment>
<proteinExistence type="predicted"/>
<dbReference type="AlphaFoldDB" id="A0A0F9U142"/>
<sequence>MKSLLAVTMSLGLLAAASGGAMAQCASHQDTVAEAPMTSIVTADTTGTDTSTVVKEADRKG</sequence>
<dbReference type="EMBL" id="LAZR01001281">
    <property type="protein sequence ID" value="KKN47348.1"/>
    <property type="molecule type" value="Genomic_DNA"/>
</dbReference>
<organism evidence="1">
    <name type="scientific">marine sediment metagenome</name>
    <dbReference type="NCBI Taxonomy" id="412755"/>
    <lineage>
        <taxon>unclassified sequences</taxon>
        <taxon>metagenomes</taxon>
        <taxon>ecological metagenomes</taxon>
    </lineage>
</organism>
<reference evidence="1" key="1">
    <citation type="journal article" date="2015" name="Nature">
        <title>Complex archaea that bridge the gap between prokaryotes and eukaryotes.</title>
        <authorList>
            <person name="Spang A."/>
            <person name="Saw J.H."/>
            <person name="Jorgensen S.L."/>
            <person name="Zaremba-Niedzwiedzka K."/>
            <person name="Martijn J."/>
            <person name="Lind A.E."/>
            <person name="van Eijk R."/>
            <person name="Schleper C."/>
            <person name="Guy L."/>
            <person name="Ettema T.J."/>
        </authorList>
    </citation>
    <scope>NUCLEOTIDE SEQUENCE</scope>
</reference>
<name>A0A0F9U142_9ZZZZ</name>
<protein>
    <submittedName>
        <fullName evidence="1">Uncharacterized protein</fullName>
    </submittedName>
</protein>
<gene>
    <name evidence="1" type="ORF">LCGC14_0663780</name>
</gene>
<evidence type="ECO:0000313" key="1">
    <source>
        <dbReference type="EMBL" id="KKN47348.1"/>
    </source>
</evidence>